<protein>
    <recommendedName>
        <fullName evidence="4">DoxX family membrane protein</fullName>
    </recommendedName>
</protein>
<keyword evidence="1" id="KW-0472">Membrane</keyword>
<keyword evidence="1" id="KW-0812">Transmembrane</keyword>
<dbReference type="Proteomes" id="UP000608579">
    <property type="component" value="Unassembled WGS sequence"/>
</dbReference>
<evidence type="ECO:0000256" key="1">
    <source>
        <dbReference type="SAM" id="Phobius"/>
    </source>
</evidence>
<reference evidence="2" key="1">
    <citation type="journal article" date="2020" name="ISME J.">
        <title>Gammaproteobacteria mediating utilization of methyl-, sulfur- and petroleum organic compounds in deep ocean hydrothermal plumes.</title>
        <authorList>
            <person name="Zhou Z."/>
            <person name="Liu Y."/>
            <person name="Pan J."/>
            <person name="Cron B.R."/>
            <person name="Toner B.M."/>
            <person name="Anantharaman K."/>
            <person name="Breier J.A."/>
            <person name="Dick G.J."/>
            <person name="Li M."/>
        </authorList>
    </citation>
    <scope>NUCLEOTIDE SEQUENCE</scope>
    <source>
        <strain evidence="2">SZUA-1515</strain>
    </source>
</reference>
<sequence>MKRYYLHLVWQLALRLSIGFYWLYFASQRWLSVEWVEGLLKTAAEGNYVPLYGDILRAAVELEWRSLAWTITIAETIVGLMIILGILVKVAGATGALIDLNLLMTFAFCSCPWNENEFPLVFWFYFAPMLLNMQLIADRSAEVISVVRLFRSIPAARVSPS</sequence>
<comment type="caution">
    <text evidence="2">The sequence shown here is derived from an EMBL/GenBank/DDBJ whole genome shotgun (WGS) entry which is preliminary data.</text>
</comment>
<feature type="transmembrane region" description="Helical" evidence="1">
    <location>
        <begin position="67"/>
        <end position="88"/>
    </location>
</feature>
<keyword evidence="1" id="KW-1133">Transmembrane helix</keyword>
<proteinExistence type="predicted"/>
<evidence type="ECO:0000313" key="2">
    <source>
        <dbReference type="EMBL" id="HIQ29852.1"/>
    </source>
</evidence>
<evidence type="ECO:0008006" key="4">
    <source>
        <dbReference type="Google" id="ProtNLM"/>
    </source>
</evidence>
<dbReference type="AlphaFoldDB" id="A0A833E9W4"/>
<name>A0A833E9W4_CALS0</name>
<feature type="transmembrane region" description="Helical" evidence="1">
    <location>
        <begin position="12"/>
        <end position="31"/>
    </location>
</feature>
<accession>A0A833E9W4</accession>
<gene>
    <name evidence="2" type="ORF">EYH45_04730</name>
</gene>
<evidence type="ECO:0000313" key="3">
    <source>
        <dbReference type="Proteomes" id="UP000608579"/>
    </source>
</evidence>
<dbReference type="EMBL" id="DQVM01000091">
    <property type="protein sequence ID" value="HIQ29852.1"/>
    <property type="molecule type" value="Genomic_DNA"/>
</dbReference>
<organism evidence="2 3">
    <name type="scientific">Caldiarchaeum subterraneum</name>
    <dbReference type="NCBI Taxonomy" id="311458"/>
    <lineage>
        <taxon>Archaea</taxon>
        <taxon>Nitrososphaerota</taxon>
        <taxon>Candidatus Caldarchaeales</taxon>
        <taxon>Candidatus Caldarchaeaceae</taxon>
        <taxon>Candidatus Caldarchaeum</taxon>
    </lineage>
</organism>